<feature type="transmembrane region" description="Helical" evidence="7">
    <location>
        <begin position="184"/>
        <end position="209"/>
    </location>
</feature>
<gene>
    <name evidence="9" type="ORF">ENW55_00215</name>
</gene>
<proteinExistence type="inferred from homology"/>
<comment type="similarity">
    <text evidence="7">Belongs to the binding-protein-dependent transport system permease family.</text>
</comment>
<dbReference type="InterPro" id="IPR000515">
    <property type="entry name" value="MetI-like"/>
</dbReference>
<dbReference type="InterPro" id="IPR050901">
    <property type="entry name" value="BP-dep_ABC_trans_perm"/>
</dbReference>
<organism evidence="9">
    <name type="scientific">Pseudothermotoga hypogea</name>
    <dbReference type="NCBI Taxonomy" id="57487"/>
    <lineage>
        <taxon>Bacteria</taxon>
        <taxon>Thermotogati</taxon>
        <taxon>Thermotogota</taxon>
        <taxon>Thermotogae</taxon>
        <taxon>Thermotogales</taxon>
        <taxon>Thermotogaceae</taxon>
        <taxon>Pseudothermotoga</taxon>
    </lineage>
</organism>
<evidence type="ECO:0000259" key="8">
    <source>
        <dbReference type="PROSITE" id="PS50928"/>
    </source>
</evidence>
<evidence type="ECO:0000256" key="5">
    <source>
        <dbReference type="ARBA" id="ARBA00022989"/>
    </source>
</evidence>
<feature type="transmembrane region" description="Helical" evidence="7">
    <location>
        <begin position="108"/>
        <end position="128"/>
    </location>
</feature>
<feature type="domain" description="ABC transmembrane type-1" evidence="8">
    <location>
        <begin position="72"/>
        <end position="263"/>
    </location>
</feature>
<evidence type="ECO:0000256" key="1">
    <source>
        <dbReference type="ARBA" id="ARBA00004651"/>
    </source>
</evidence>
<feature type="transmembrane region" description="Helical" evidence="7">
    <location>
        <begin position="71"/>
        <end position="96"/>
    </location>
</feature>
<comment type="subcellular location">
    <subcellularLocation>
        <location evidence="1 7">Cell membrane</location>
        <topology evidence="1 7">Multi-pass membrane protein</topology>
    </subcellularLocation>
</comment>
<dbReference type="SUPFAM" id="SSF161098">
    <property type="entry name" value="MetI-like"/>
    <property type="match status" value="1"/>
</dbReference>
<dbReference type="InterPro" id="IPR035906">
    <property type="entry name" value="MetI-like_sf"/>
</dbReference>
<dbReference type="GO" id="GO:0055085">
    <property type="term" value="P:transmembrane transport"/>
    <property type="evidence" value="ECO:0007669"/>
    <property type="project" value="InterPro"/>
</dbReference>
<dbReference type="PANTHER" id="PTHR32243">
    <property type="entry name" value="MALTOSE TRANSPORT SYSTEM PERMEASE-RELATED"/>
    <property type="match status" value="1"/>
</dbReference>
<keyword evidence="3" id="KW-1003">Cell membrane</keyword>
<evidence type="ECO:0000256" key="4">
    <source>
        <dbReference type="ARBA" id="ARBA00022692"/>
    </source>
</evidence>
<name>A0A832I3V5_9THEM</name>
<dbReference type="CDD" id="cd06261">
    <property type="entry name" value="TM_PBP2"/>
    <property type="match status" value="1"/>
</dbReference>
<dbReference type="Pfam" id="PF00528">
    <property type="entry name" value="BPD_transp_1"/>
    <property type="match status" value="1"/>
</dbReference>
<keyword evidence="4 7" id="KW-0812">Transmembrane</keyword>
<dbReference type="PANTHER" id="PTHR32243:SF18">
    <property type="entry name" value="INNER MEMBRANE ABC TRANSPORTER PERMEASE PROTEIN YCJP"/>
    <property type="match status" value="1"/>
</dbReference>
<dbReference type="EMBL" id="DTKQ01000002">
    <property type="protein sequence ID" value="HGZ78393.1"/>
    <property type="molecule type" value="Genomic_DNA"/>
</dbReference>
<evidence type="ECO:0000256" key="3">
    <source>
        <dbReference type="ARBA" id="ARBA00022475"/>
    </source>
</evidence>
<accession>A0A832I3V5</accession>
<protein>
    <submittedName>
        <fullName evidence="9">Carbohydrate ABC transporter permease</fullName>
    </submittedName>
</protein>
<sequence length="278" mass="31732">MRRSTKRKAVRIISYVLLSFIAVVVAFPFIWLVLTSFKTYEEIYSYPIIYLPKSWTLEHYQKISSLDFHRYFLNSVIVGTGTMFLSLLIGIFPAYAFSRYSFRGKAPLLVSVLIFQMFPMIVFLVPMFKFLDKVGLLDTHFGLILAYIPFTTPITIVFLRSFFLSVPRSLEEAALIDGCTRTKAFFRIIFPVTLPGIAAVGVYAFLFAWSELLYSMSLLISKRLQTIPTFLSVFVGQYQTRWGPLFAGSVFATLPPLVVFILLQRYFISGLVSGAVKE</sequence>
<dbReference type="GO" id="GO:0005886">
    <property type="term" value="C:plasma membrane"/>
    <property type="evidence" value="ECO:0007669"/>
    <property type="project" value="UniProtKB-SubCell"/>
</dbReference>
<feature type="transmembrane region" description="Helical" evidence="7">
    <location>
        <begin position="242"/>
        <end position="263"/>
    </location>
</feature>
<keyword evidence="5 7" id="KW-1133">Transmembrane helix</keyword>
<evidence type="ECO:0000256" key="6">
    <source>
        <dbReference type="ARBA" id="ARBA00023136"/>
    </source>
</evidence>
<evidence type="ECO:0000256" key="7">
    <source>
        <dbReference type="RuleBase" id="RU363032"/>
    </source>
</evidence>
<feature type="transmembrane region" description="Helical" evidence="7">
    <location>
        <begin position="140"/>
        <end position="163"/>
    </location>
</feature>
<dbReference type="Gene3D" id="1.10.3720.10">
    <property type="entry name" value="MetI-like"/>
    <property type="match status" value="1"/>
</dbReference>
<evidence type="ECO:0000256" key="2">
    <source>
        <dbReference type="ARBA" id="ARBA00022448"/>
    </source>
</evidence>
<keyword evidence="2 7" id="KW-0813">Transport</keyword>
<evidence type="ECO:0000313" key="9">
    <source>
        <dbReference type="EMBL" id="HGZ78393.1"/>
    </source>
</evidence>
<feature type="transmembrane region" description="Helical" evidence="7">
    <location>
        <begin position="12"/>
        <end position="34"/>
    </location>
</feature>
<reference evidence="9" key="1">
    <citation type="journal article" date="2020" name="mSystems">
        <title>Genome- and Community-Level Interaction Insights into Carbon Utilization and Element Cycling Functions of Hydrothermarchaeota in Hydrothermal Sediment.</title>
        <authorList>
            <person name="Zhou Z."/>
            <person name="Liu Y."/>
            <person name="Xu W."/>
            <person name="Pan J."/>
            <person name="Luo Z.H."/>
            <person name="Li M."/>
        </authorList>
    </citation>
    <scope>NUCLEOTIDE SEQUENCE [LARGE SCALE GENOMIC DNA]</scope>
    <source>
        <strain evidence="9">SpSt-86</strain>
    </source>
</reference>
<keyword evidence="6 7" id="KW-0472">Membrane</keyword>
<dbReference type="PROSITE" id="PS50928">
    <property type="entry name" value="ABC_TM1"/>
    <property type="match status" value="1"/>
</dbReference>
<comment type="caution">
    <text evidence="9">The sequence shown here is derived from an EMBL/GenBank/DDBJ whole genome shotgun (WGS) entry which is preliminary data.</text>
</comment>
<dbReference type="AlphaFoldDB" id="A0A832I3V5"/>